<evidence type="ECO:0000259" key="1">
    <source>
        <dbReference type="SMART" id="SM01126"/>
    </source>
</evidence>
<dbReference type="SMART" id="SM01126">
    <property type="entry name" value="DDE_Tnp_IS1595"/>
    <property type="match status" value="1"/>
</dbReference>
<dbReference type="PANTHER" id="PTHR47163:SF2">
    <property type="entry name" value="SI:DKEY-17M8.2"/>
    <property type="match status" value="1"/>
</dbReference>
<accession>A0A6V7UPC3</accession>
<dbReference type="InterPro" id="IPR024445">
    <property type="entry name" value="Tnp_ISXO2-like"/>
</dbReference>
<gene>
    <name evidence="2" type="ORF">MENT_LOCUS15622</name>
    <name evidence="3" type="ORF">MENT_LOCUS40621</name>
</gene>
<dbReference type="Proteomes" id="UP000580250">
    <property type="component" value="Unassembled WGS sequence"/>
</dbReference>
<reference evidence="2 4" key="1">
    <citation type="submission" date="2020-08" db="EMBL/GenBank/DDBJ databases">
        <authorList>
            <person name="Koutsovoulos G."/>
            <person name="Danchin GJ E."/>
        </authorList>
    </citation>
    <scope>NUCLEOTIDE SEQUENCE [LARGE SCALE GENOMIC DNA]</scope>
</reference>
<dbReference type="OrthoDB" id="5805277at2759"/>
<comment type="caution">
    <text evidence="2">The sequence shown here is derived from an EMBL/GenBank/DDBJ whole genome shotgun (WGS) entry which is preliminary data.</text>
</comment>
<evidence type="ECO:0000313" key="3">
    <source>
        <dbReference type="EMBL" id="CAD2188002.1"/>
    </source>
</evidence>
<proteinExistence type="predicted"/>
<dbReference type="PANTHER" id="PTHR47163">
    <property type="entry name" value="DDE_TNP_IS1595 DOMAIN-CONTAINING PROTEIN"/>
    <property type="match status" value="1"/>
</dbReference>
<dbReference type="Pfam" id="PF12762">
    <property type="entry name" value="DDE_Tnp_IS1595"/>
    <property type="match status" value="1"/>
</dbReference>
<organism evidence="2 4">
    <name type="scientific">Meloidogyne enterolobii</name>
    <name type="common">Root-knot nematode worm</name>
    <name type="synonym">Meloidogyne mayaguensis</name>
    <dbReference type="NCBI Taxonomy" id="390850"/>
    <lineage>
        <taxon>Eukaryota</taxon>
        <taxon>Metazoa</taxon>
        <taxon>Ecdysozoa</taxon>
        <taxon>Nematoda</taxon>
        <taxon>Chromadorea</taxon>
        <taxon>Rhabditida</taxon>
        <taxon>Tylenchina</taxon>
        <taxon>Tylenchomorpha</taxon>
        <taxon>Tylenchoidea</taxon>
        <taxon>Meloidogynidae</taxon>
        <taxon>Meloidogyninae</taxon>
        <taxon>Meloidogyne</taxon>
    </lineage>
</organism>
<dbReference type="AlphaFoldDB" id="A0A6V7UPC3"/>
<dbReference type="EMBL" id="CAJEWN010000666">
    <property type="protein sequence ID" value="CAD2188002.1"/>
    <property type="molecule type" value="Genomic_DNA"/>
</dbReference>
<sequence>MENYNLIKIGQTVVQNPQQAIEWAKKNGLLPQQRECRRCRVPMTIRTDKGAGQFRCQKCNGPSHAVTDGTWFEGIRSVDMVAKGILLTYTFACGFSQNQAIRESTLTGTGEITSSATVVDWYSYCREVCTIALDAMYAESGPLGGPGHVIECDEMKLGRRKYQHGRVVEGSWILGLIDIETNEVRLEICPDNKRDANTLLGLIQKHVLPDTMLFTDLWKGYNNLSENGFQHMCVNHSLRFVTDEGVNTNKIESQWRPIRQRLARGGVQKEKLADHLCEFLWRRDVRRRDVDYFNNILDHIRNQFPGH</sequence>
<feature type="domain" description="ISXO2-like transposase" evidence="1">
    <location>
        <begin position="142"/>
        <end position="284"/>
    </location>
</feature>
<dbReference type="InterPro" id="IPR053164">
    <property type="entry name" value="IS1016-like_transposase"/>
</dbReference>
<dbReference type="EMBL" id="CAJEWN010000093">
    <property type="protein sequence ID" value="CAD2162790.1"/>
    <property type="molecule type" value="Genomic_DNA"/>
</dbReference>
<protein>
    <recommendedName>
        <fullName evidence="1">ISXO2-like transposase domain-containing protein</fullName>
    </recommendedName>
</protein>
<name>A0A6V7UPC3_MELEN</name>
<evidence type="ECO:0000313" key="2">
    <source>
        <dbReference type="EMBL" id="CAD2162790.1"/>
    </source>
</evidence>
<evidence type="ECO:0000313" key="4">
    <source>
        <dbReference type="Proteomes" id="UP000580250"/>
    </source>
</evidence>